<protein>
    <submittedName>
        <fullName evidence="4">Uncharacterized protein</fullName>
    </submittedName>
</protein>
<evidence type="ECO:0000313" key="5">
    <source>
        <dbReference type="Proteomes" id="UP000064201"/>
    </source>
</evidence>
<dbReference type="AlphaFoldDB" id="A0A0G3G0J0"/>
<evidence type="ECO:0000256" key="2">
    <source>
        <dbReference type="SAM" id="MobiDB-lite"/>
    </source>
</evidence>
<feature type="coiled-coil region" evidence="1">
    <location>
        <begin position="377"/>
        <end position="407"/>
    </location>
</feature>
<keyword evidence="3" id="KW-1133">Transmembrane helix</keyword>
<sequence length="632" mass="70996">MFGRFRKRREAQGQESPQAGGPSQEHVLIEAAGRSRITEVAATARRVPWSLNFLQLLWAAGPVTFLAMQGGYFLGFGHAAPAQNFIFFAVYTLLFGVIGLVARFVADATRGKRQERSRDQLRNTIDLLPDLLFVTRDLAMGEMTPDMRRRKAAQVLLHEVDIAPEAVAVAVREMTGDASLAAAAEQVEIYRRLGLRSRVADLVDATEDSRLAALEKLHHEAPEVADLLRDRLRGVAPTQEDGVRRVDQFLDRLFSAADADDLARCTLDDVQAIFVLAFELVNGRQIKRLSFEWSGGWQLGAALDRLESQGNRFRVAQAGVVSRLRSLGILLSQHEASGLDPQALREPVVSLGRQVLEAVQRLEDLEPSENSPDGQMLGLALRRVEDLREARDQLMQAQSRYTNAVERWEALRRAQVEKRGEKRWFKRSVRGIRVSEELIELTDDQKLKLASHFCSFLKELKIEREGDLFYFGGSALDAETAKRIGIQLALIMEPLVDLTNPSIQRAIYANPAAYLGGLYVGMSADAKAGLGSAMVRKVRQDLGRMAEWLALRLTRIYNLPLSDSMRDFLVSHYGANRERLEMVATHTGDESHPVALRAERSPEFDAMLQDKAWGLLLKRGTRYLYAEERRRR</sequence>
<feature type="transmembrane region" description="Helical" evidence="3">
    <location>
        <begin position="85"/>
        <end position="106"/>
    </location>
</feature>
<dbReference type="KEGG" id="tvr:TVD_04665"/>
<keyword evidence="3" id="KW-0472">Membrane</keyword>
<gene>
    <name evidence="4" type="ORF">TVD_04665</name>
</gene>
<dbReference type="EMBL" id="CP011367">
    <property type="protein sequence ID" value="AKJ94708.1"/>
    <property type="molecule type" value="Genomic_DNA"/>
</dbReference>
<feature type="region of interest" description="Disordered" evidence="2">
    <location>
        <begin position="1"/>
        <end position="25"/>
    </location>
</feature>
<dbReference type="Proteomes" id="UP000064201">
    <property type="component" value="Chromosome"/>
</dbReference>
<evidence type="ECO:0000313" key="4">
    <source>
        <dbReference type="EMBL" id="AKJ94708.1"/>
    </source>
</evidence>
<feature type="transmembrane region" description="Helical" evidence="3">
    <location>
        <begin position="53"/>
        <end position="73"/>
    </location>
</feature>
<name>A0A0G3G0J0_9GAMM</name>
<keyword evidence="1" id="KW-0175">Coiled coil</keyword>
<organism evidence="4 5">
    <name type="scientific">Thioalkalivibrio versutus</name>
    <dbReference type="NCBI Taxonomy" id="106634"/>
    <lineage>
        <taxon>Bacteria</taxon>
        <taxon>Pseudomonadati</taxon>
        <taxon>Pseudomonadota</taxon>
        <taxon>Gammaproteobacteria</taxon>
        <taxon>Chromatiales</taxon>
        <taxon>Ectothiorhodospiraceae</taxon>
        <taxon>Thioalkalivibrio</taxon>
    </lineage>
</organism>
<evidence type="ECO:0000256" key="1">
    <source>
        <dbReference type="SAM" id="Coils"/>
    </source>
</evidence>
<dbReference type="RefSeq" id="WP_047250937.1">
    <property type="nucleotide sequence ID" value="NZ_CP011367.1"/>
</dbReference>
<reference evidence="4 5" key="1">
    <citation type="submission" date="2015-04" db="EMBL/GenBank/DDBJ databases">
        <title>Complete Sequence for the Genome of the Thioalkalivibrio versutus D301.</title>
        <authorList>
            <person name="Mu T."/>
            <person name="Zhou J."/>
            <person name="Xu X."/>
        </authorList>
    </citation>
    <scope>NUCLEOTIDE SEQUENCE [LARGE SCALE GENOMIC DNA]</scope>
    <source>
        <strain evidence="4 5">D301</strain>
    </source>
</reference>
<proteinExistence type="predicted"/>
<keyword evidence="5" id="KW-1185">Reference proteome</keyword>
<dbReference type="PATRIC" id="fig|106634.4.peg.953"/>
<accession>A0A0G3G0J0</accession>
<evidence type="ECO:0000256" key="3">
    <source>
        <dbReference type="SAM" id="Phobius"/>
    </source>
</evidence>
<keyword evidence="3" id="KW-0812">Transmembrane</keyword>
<dbReference type="OrthoDB" id="6394609at2"/>